<name>A0A9R1V259_LACSA</name>
<dbReference type="GO" id="GO:0003688">
    <property type="term" value="F:DNA replication origin binding"/>
    <property type="evidence" value="ECO:0000318"/>
    <property type="project" value="GO_Central"/>
</dbReference>
<dbReference type="Gene3D" id="1.10.8.60">
    <property type="match status" value="1"/>
</dbReference>
<dbReference type="Pfam" id="PF22606">
    <property type="entry name" value="Cdc6-ORC-like_ATPase_lid"/>
    <property type="match status" value="1"/>
</dbReference>
<keyword evidence="2" id="KW-0235">DNA replication</keyword>
<keyword evidence="6" id="KW-1185">Reference proteome</keyword>
<dbReference type="SUPFAM" id="SSF52540">
    <property type="entry name" value="P-loop containing nucleoside triphosphate hydrolases"/>
    <property type="match status" value="1"/>
</dbReference>
<evidence type="ECO:0000313" key="5">
    <source>
        <dbReference type="EMBL" id="KAJ0197878.1"/>
    </source>
</evidence>
<dbReference type="Gene3D" id="3.40.50.300">
    <property type="entry name" value="P-loop containing nucleotide triphosphate hydrolases"/>
    <property type="match status" value="1"/>
</dbReference>
<dbReference type="Proteomes" id="UP000235145">
    <property type="component" value="Unassembled WGS sequence"/>
</dbReference>
<dbReference type="InterPro" id="IPR054425">
    <property type="entry name" value="Cdc6_ORC1-like_ATPase_lid"/>
</dbReference>
<proteinExistence type="inferred from homology"/>
<dbReference type="InterPro" id="IPR049945">
    <property type="entry name" value="AAA_22"/>
</dbReference>
<evidence type="ECO:0000256" key="1">
    <source>
        <dbReference type="ARBA" id="ARBA00006184"/>
    </source>
</evidence>
<protein>
    <recommendedName>
        <fullName evidence="7">AAA+ ATPase domain-containing protein</fullName>
    </recommendedName>
</protein>
<dbReference type="GO" id="GO:0005634">
    <property type="term" value="C:nucleus"/>
    <property type="evidence" value="ECO:0000318"/>
    <property type="project" value="GO_Central"/>
</dbReference>
<evidence type="ECO:0000259" key="4">
    <source>
        <dbReference type="Pfam" id="PF22606"/>
    </source>
</evidence>
<dbReference type="PANTHER" id="PTHR10763:SF26">
    <property type="entry name" value="CELL DIVISION CONTROL PROTEIN 6 HOMOLOG"/>
    <property type="match status" value="1"/>
</dbReference>
<reference evidence="5 6" key="1">
    <citation type="journal article" date="2017" name="Nat. Commun.">
        <title>Genome assembly with in vitro proximity ligation data and whole-genome triplication in lettuce.</title>
        <authorList>
            <person name="Reyes-Chin-Wo S."/>
            <person name="Wang Z."/>
            <person name="Yang X."/>
            <person name="Kozik A."/>
            <person name="Arikit S."/>
            <person name="Song C."/>
            <person name="Xia L."/>
            <person name="Froenicke L."/>
            <person name="Lavelle D.O."/>
            <person name="Truco M.J."/>
            <person name="Xia R."/>
            <person name="Zhu S."/>
            <person name="Xu C."/>
            <person name="Xu H."/>
            <person name="Xu X."/>
            <person name="Cox K."/>
            <person name="Korf I."/>
            <person name="Meyers B.C."/>
            <person name="Michelmore R.W."/>
        </authorList>
    </citation>
    <scope>NUCLEOTIDE SEQUENCE [LARGE SCALE GENOMIC DNA]</scope>
    <source>
        <strain evidence="6">cv. Salinas</strain>
        <tissue evidence="5">Seedlings</tissue>
    </source>
</reference>
<dbReference type="GO" id="GO:0016887">
    <property type="term" value="F:ATP hydrolysis activity"/>
    <property type="evidence" value="ECO:0007669"/>
    <property type="project" value="InterPro"/>
</dbReference>
<organism evidence="5 6">
    <name type="scientific">Lactuca sativa</name>
    <name type="common">Garden lettuce</name>
    <dbReference type="NCBI Taxonomy" id="4236"/>
    <lineage>
        <taxon>Eukaryota</taxon>
        <taxon>Viridiplantae</taxon>
        <taxon>Streptophyta</taxon>
        <taxon>Embryophyta</taxon>
        <taxon>Tracheophyta</taxon>
        <taxon>Spermatophyta</taxon>
        <taxon>Magnoliopsida</taxon>
        <taxon>eudicotyledons</taxon>
        <taxon>Gunneridae</taxon>
        <taxon>Pentapetalae</taxon>
        <taxon>asterids</taxon>
        <taxon>campanulids</taxon>
        <taxon>Asterales</taxon>
        <taxon>Asteraceae</taxon>
        <taxon>Cichorioideae</taxon>
        <taxon>Cichorieae</taxon>
        <taxon>Lactucinae</taxon>
        <taxon>Lactuca</taxon>
    </lineage>
</organism>
<evidence type="ECO:0000313" key="6">
    <source>
        <dbReference type="Proteomes" id="UP000235145"/>
    </source>
</evidence>
<comment type="caution">
    <text evidence="5">The sequence shown here is derived from an EMBL/GenBank/DDBJ whole genome shotgun (WGS) entry which is preliminary data.</text>
</comment>
<evidence type="ECO:0000256" key="2">
    <source>
        <dbReference type="ARBA" id="ARBA00022705"/>
    </source>
</evidence>
<comment type="similarity">
    <text evidence="1">Belongs to the CDC6/cdc18 family.</text>
</comment>
<evidence type="ECO:0008006" key="7">
    <source>
        <dbReference type="Google" id="ProtNLM"/>
    </source>
</evidence>
<dbReference type="AlphaFoldDB" id="A0A9R1V259"/>
<dbReference type="InterPro" id="IPR027417">
    <property type="entry name" value="P-loop_NTPase"/>
</dbReference>
<evidence type="ECO:0000259" key="3">
    <source>
        <dbReference type="Pfam" id="PF13401"/>
    </source>
</evidence>
<feature type="domain" description="ORC1/DEAH AAA+ ATPase" evidence="3">
    <location>
        <begin position="60"/>
        <end position="145"/>
    </location>
</feature>
<dbReference type="Pfam" id="PF13401">
    <property type="entry name" value="AAA_22"/>
    <property type="match status" value="1"/>
</dbReference>
<dbReference type="InterPro" id="IPR050311">
    <property type="entry name" value="ORC1/CDC6"/>
</dbReference>
<gene>
    <name evidence="5" type="ORF">LSAT_V11C700379020</name>
</gene>
<accession>A0A9R1V259</accession>
<sequence>MVSWINRSGIQQLFYYVDSKELSAVKEALHVSTMPSVLVCREDEQKRIMEFCKQCIEQEKAGSLYVCGCPGTGKSLSMENVKKTLAVWAKETGGQFPDILGINCTSLSTTLEIFNKILGKSQPHKKVNNCSTPLRQIQQLYSQKQQSSGTKMMQTNGFVFSSIHHGSNHHDSQTTTNENVYILMNVLFHQALLYTIFQPQALELCARKVADSSGDMRKALGIRRGAIERLETELRESTSTSNLSSMVNISSIFEH</sequence>
<dbReference type="PANTHER" id="PTHR10763">
    <property type="entry name" value="CELL DIVISION CONTROL PROTEIN 6-RELATED"/>
    <property type="match status" value="1"/>
</dbReference>
<dbReference type="EMBL" id="NBSK02000007">
    <property type="protein sequence ID" value="KAJ0197878.1"/>
    <property type="molecule type" value="Genomic_DNA"/>
</dbReference>
<feature type="domain" description="Cdc6/ORC1-like ATPase lid" evidence="4">
    <location>
        <begin position="182"/>
        <end position="233"/>
    </location>
</feature>
<dbReference type="GO" id="GO:0033314">
    <property type="term" value="P:mitotic DNA replication checkpoint signaling"/>
    <property type="evidence" value="ECO:0000318"/>
    <property type="project" value="GO_Central"/>
</dbReference>
<dbReference type="GO" id="GO:0006270">
    <property type="term" value="P:DNA replication initiation"/>
    <property type="evidence" value="ECO:0000318"/>
    <property type="project" value="GO_Central"/>
</dbReference>